<name>A0ABT0PVL8_9FLAO</name>
<protein>
    <recommendedName>
        <fullName evidence="3">Lipoprotein</fullName>
    </recommendedName>
</protein>
<sequence length="183" mass="21528">MSVWFILITVVFMSCSSYKDHLKTGNSVVDARYNAILDFSNLNKVTKRHKVFNVNILIKESSNEEPYHQIFISPITNAYPMTQYDTIGSKSDLLYNDYRINKGVLFLWMDPEKRTNRKTLEVMSNFKKLDSSFLKKSDKAYVFSTKEYPKDERTYFFCKSNISKYKVLKGLNKQLMEIENLCD</sequence>
<dbReference type="Proteomes" id="UP001203607">
    <property type="component" value="Unassembled WGS sequence"/>
</dbReference>
<gene>
    <name evidence="1" type="ORF">M3P19_15595</name>
</gene>
<dbReference type="EMBL" id="JAMFMA010000004">
    <property type="protein sequence ID" value="MCL6275438.1"/>
    <property type="molecule type" value="Genomic_DNA"/>
</dbReference>
<accession>A0ABT0PVL8</accession>
<evidence type="ECO:0000313" key="1">
    <source>
        <dbReference type="EMBL" id="MCL6275438.1"/>
    </source>
</evidence>
<dbReference type="RefSeq" id="WP_249658622.1">
    <property type="nucleotide sequence ID" value="NZ_JAMFMA010000004.1"/>
</dbReference>
<proteinExistence type="predicted"/>
<evidence type="ECO:0000313" key="2">
    <source>
        <dbReference type="Proteomes" id="UP001203607"/>
    </source>
</evidence>
<organism evidence="1 2">
    <name type="scientific">Flagellimonas spongiicola</name>
    <dbReference type="NCBI Taxonomy" id="2942208"/>
    <lineage>
        <taxon>Bacteria</taxon>
        <taxon>Pseudomonadati</taxon>
        <taxon>Bacteroidota</taxon>
        <taxon>Flavobacteriia</taxon>
        <taxon>Flavobacteriales</taxon>
        <taxon>Flavobacteriaceae</taxon>
        <taxon>Flagellimonas</taxon>
    </lineage>
</organism>
<keyword evidence="2" id="KW-1185">Reference proteome</keyword>
<reference evidence="1 2" key="1">
    <citation type="submission" date="2022-05" db="EMBL/GenBank/DDBJ databases">
        <authorList>
            <person name="Park J.-S."/>
        </authorList>
    </citation>
    <scope>NUCLEOTIDE SEQUENCE [LARGE SCALE GENOMIC DNA]</scope>
    <source>
        <strain evidence="1 2">2012CJ35-5</strain>
    </source>
</reference>
<evidence type="ECO:0008006" key="3">
    <source>
        <dbReference type="Google" id="ProtNLM"/>
    </source>
</evidence>
<comment type="caution">
    <text evidence="1">The sequence shown here is derived from an EMBL/GenBank/DDBJ whole genome shotgun (WGS) entry which is preliminary data.</text>
</comment>